<dbReference type="KEGG" id="ebla:JGUZn3_02580"/>
<protein>
    <submittedName>
        <fullName evidence="2">Glycoprotease family protein</fullName>
    </submittedName>
</protein>
<dbReference type="Gene3D" id="3.30.420.40">
    <property type="match status" value="2"/>
</dbReference>
<evidence type="ECO:0000313" key="2">
    <source>
        <dbReference type="EMBL" id="QNT77516.1"/>
    </source>
</evidence>
<dbReference type="Pfam" id="PF00814">
    <property type="entry name" value="TsaD"/>
    <property type="match status" value="1"/>
</dbReference>
<dbReference type="EMBL" id="CP060244">
    <property type="protein sequence ID" value="QNT77516.1"/>
    <property type="molecule type" value="Genomic_DNA"/>
</dbReference>
<sequence>MAKPHNNIFKILVMNAASVVENAEAMIALAQYEGETVSLTAVRHFPVKGVAENLAVEVRTLIEKAHWSIHQLDMVIVVTGPGSFTGVRATMALAAGLGLGSSVALVGLGLGEVMIPLLMEDQSGRFPVCVIQARRNRLFVLTPSEDYACPLETLYLPQEECVLAGDGMTLLRAFLHQESALPNSLRGEWDEKEEVFIAGAASYRFTPYVTPTIEQLVIAGLRKYQEALAVSFFNQNKKWLDFHPHYIDPPEAKRPQSGLRPAPEP</sequence>
<gene>
    <name evidence="2" type="ORF">JGUZn3_02580</name>
</gene>
<reference evidence="2 3" key="1">
    <citation type="submission" date="2020-08" db="EMBL/GenBank/DDBJ databases">
        <title>Complete genome sequence of Entomobacter blattae G55GP.</title>
        <authorList>
            <person name="Poehlein A."/>
            <person name="Guzman J."/>
            <person name="Daniel R."/>
            <person name="Vilcinskas A."/>
        </authorList>
    </citation>
    <scope>NUCLEOTIDE SEQUENCE [LARGE SCALE GENOMIC DNA]</scope>
    <source>
        <strain evidence="2 3">G55GP</strain>
    </source>
</reference>
<feature type="domain" description="Gcp-like" evidence="1">
    <location>
        <begin position="51"/>
        <end position="155"/>
    </location>
</feature>
<keyword evidence="3" id="KW-1185">Reference proteome</keyword>
<dbReference type="SUPFAM" id="SSF53067">
    <property type="entry name" value="Actin-like ATPase domain"/>
    <property type="match status" value="1"/>
</dbReference>
<organism evidence="2 3">
    <name type="scientific">Entomobacter blattae</name>
    <dbReference type="NCBI Taxonomy" id="2762277"/>
    <lineage>
        <taxon>Bacteria</taxon>
        <taxon>Pseudomonadati</taxon>
        <taxon>Pseudomonadota</taxon>
        <taxon>Alphaproteobacteria</taxon>
        <taxon>Acetobacterales</taxon>
        <taxon>Acetobacteraceae</taxon>
        <taxon>Entomobacter</taxon>
    </lineage>
</organism>
<keyword evidence="2" id="KW-0378">Hydrolase</keyword>
<dbReference type="InterPro" id="IPR000905">
    <property type="entry name" value="Gcp-like_dom"/>
</dbReference>
<dbReference type="InterPro" id="IPR043129">
    <property type="entry name" value="ATPase_NBD"/>
</dbReference>
<dbReference type="Proteomes" id="UP000516349">
    <property type="component" value="Chromosome"/>
</dbReference>
<dbReference type="GO" id="GO:0008233">
    <property type="term" value="F:peptidase activity"/>
    <property type="evidence" value="ECO:0007669"/>
    <property type="project" value="UniProtKB-KW"/>
</dbReference>
<proteinExistence type="predicted"/>
<keyword evidence="2" id="KW-0645">Protease</keyword>
<name>A0A7H1NP06_9PROT</name>
<dbReference type="AlphaFoldDB" id="A0A7H1NP06"/>
<evidence type="ECO:0000313" key="3">
    <source>
        <dbReference type="Proteomes" id="UP000516349"/>
    </source>
</evidence>
<accession>A0A7H1NP06</accession>
<dbReference type="RefSeq" id="WP_203413983.1">
    <property type="nucleotide sequence ID" value="NZ_CP060244.1"/>
</dbReference>
<evidence type="ECO:0000259" key="1">
    <source>
        <dbReference type="Pfam" id="PF00814"/>
    </source>
</evidence>
<dbReference type="GO" id="GO:0006508">
    <property type="term" value="P:proteolysis"/>
    <property type="evidence" value="ECO:0007669"/>
    <property type="project" value="UniProtKB-KW"/>
</dbReference>